<name>A0A371HQC7_MUCPR</name>
<dbReference type="InterPro" id="IPR043502">
    <property type="entry name" value="DNA/RNA_pol_sf"/>
</dbReference>
<dbReference type="Gene3D" id="3.10.10.10">
    <property type="entry name" value="HIV Type 1 Reverse Transcriptase, subunit A, domain 1"/>
    <property type="match status" value="1"/>
</dbReference>
<accession>A0A371HQC7</accession>
<dbReference type="PANTHER" id="PTHR24559:SF444">
    <property type="entry name" value="REVERSE TRANSCRIPTASE DOMAIN-CONTAINING PROTEIN"/>
    <property type="match status" value="1"/>
</dbReference>
<reference evidence="1" key="1">
    <citation type="submission" date="2018-05" db="EMBL/GenBank/DDBJ databases">
        <title>Draft genome of Mucuna pruriens seed.</title>
        <authorList>
            <person name="Nnadi N.E."/>
            <person name="Vos R."/>
            <person name="Hasami M.H."/>
            <person name="Devisetty U.K."/>
            <person name="Aguiy J.C."/>
        </authorList>
    </citation>
    <scope>NUCLEOTIDE SEQUENCE [LARGE SCALE GENOMIC DNA]</scope>
    <source>
        <strain evidence="1">JCA_2017</strain>
    </source>
</reference>
<protein>
    <submittedName>
        <fullName evidence="1">Uncharacterized protein</fullName>
    </submittedName>
</protein>
<dbReference type="EMBL" id="QJKJ01001975">
    <property type="protein sequence ID" value="RDY04952.1"/>
    <property type="molecule type" value="Genomic_DNA"/>
</dbReference>
<keyword evidence="2" id="KW-1185">Reference proteome</keyword>
<sequence>MLPQSYYERGAKRGSIEITKHYRKLNEGTSKDHFPLPFIDQMLEKLATHEYHCCLNKYYDYKKISLVTQHQEKTTFICPYETLSCHFSNMYGGNLSCLIKNP</sequence>
<evidence type="ECO:0000313" key="1">
    <source>
        <dbReference type="EMBL" id="RDY04952.1"/>
    </source>
</evidence>
<feature type="non-terminal residue" evidence="1">
    <location>
        <position position="1"/>
    </location>
</feature>
<gene>
    <name evidence="1" type="ORF">CR513_11272</name>
</gene>
<organism evidence="1 2">
    <name type="scientific">Mucuna pruriens</name>
    <name type="common">Velvet bean</name>
    <name type="synonym">Dolichos pruriens</name>
    <dbReference type="NCBI Taxonomy" id="157652"/>
    <lineage>
        <taxon>Eukaryota</taxon>
        <taxon>Viridiplantae</taxon>
        <taxon>Streptophyta</taxon>
        <taxon>Embryophyta</taxon>
        <taxon>Tracheophyta</taxon>
        <taxon>Spermatophyta</taxon>
        <taxon>Magnoliopsida</taxon>
        <taxon>eudicotyledons</taxon>
        <taxon>Gunneridae</taxon>
        <taxon>Pentapetalae</taxon>
        <taxon>rosids</taxon>
        <taxon>fabids</taxon>
        <taxon>Fabales</taxon>
        <taxon>Fabaceae</taxon>
        <taxon>Papilionoideae</taxon>
        <taxon>50 kb inversion clade</taxon>
        <taxon>NPAAA clade</taxon>
        <taxon>indigoferoid/millettioid clade</taxon>
        <taxon>Phaseoleae</taxon>
        <taxon>Mucuna</taxon>
    </lineage>
</organism>
<evidence type="ECO:0000313" key="2">
    <source>
        <dbReference type="Proteomes" id="UP000257109"/>
    </source>
</evidence>
<dbReference type="Proteomes" id="UP000257109">
    <property type="component" value="Unassembled WGS sequence"/>
</dbReference>
<dbReference type="Gene3D" id="3.30.70.270">
    <property type="match status" value="1"/>
</dbReference>
<dbReference type="InterPro" id="IPR043128">
    <property type="entry name" value="Rev_trsase/Diguanyl_cyclase"/>
</dbReference>
<dbReference type="InterPro" id="IPR053134">
    <property type="entry name" value="RNA-dir_DNA_polymerase"/>
</dbReference>
<dbReference type="PANTHER" id="PTHR24559">
    <property type="entry name" value="TRANSPOSON TY3-I GAG-POL POLYPROTEIN"/>
    <property type="match status" value="1"/>
</dbReference>
<proteinExistence type="predicted"/>
<dbReference type="AlphaFoldDB" id="A0A371HQC7"/>
<comment type="caution">
    <text evidence="1">The sequence shown here is derived from an EMBL/GenBank/DDBJ whole genome shotgun (WGS) entry which is preliminary data.</text>
</comment>
<dbReference type="SUPFAM" id="SSF56672">
    <property type="entry name" value="DNA/RNA polymerases"/>
    <property type="match status" value="1"/>
</dbReference>